<dbReference type="Proteomes" id="UP000735874">
    <property type="component" value="Unassembled WGS sequence"/>
</dbReference>
<dbReference type="VEuPathDB" id="FungiDB:PC110_g9113"/>
<evidence type="ECO:0000256" key="1">
    <source>
        <dbReference type="SAM" id="MobiDB-lite"/>
    </source>
</evidence>
<proteinExistence type="predicted"/>
<feature type="region of interest" description="Disordered" evidence="1">
    <location>
        <begin position="1"/>
        <end position="28"/>
    </location>
</feature>
<organism evidence="2 4">
    <name type="scientific">Phytophthora cactorum</name>
    <dbReference type="NCBI Taxonomy" id="29920"/>
    <lineage>
        <taxon>Eukaryota</taxon>
        <taxon>Sar</taxon>
        <taxon>Stramenopiles</taxon>
        <taxon>Oomycota</taxon>
        <taxon>Peronosporomycetes</taxon>
        <taxon>Peronosporales</taxon>
        <taxon>Peronosporaceae</taxon>
        <taxon>Phytophthora</taxon>
    </lineage>
</organism>
<feature type="region of interest" description="Disordered" evidence="1">
    <location>
        <begin position="98"/>
        <end position="122"/>
    </location>
</feature>
<accession>A0A8T1KJH1</accession>
<reference evidence="2" key="1">
    <citation type="submission" date="2018-10" db="EMBL/GenBank/DDBJ databases">
        <title>Effector identification in a new, highly contiguous assembly of the strawberry crown rot pathogen Phytophthora cactorum.</title>
        <authorList>
            <person name="Armitage A.D."/>
            <person name="Nellist C.F."/>
            <person name="Bates H."/>
            <person name="Vickerstaff R.J."/>
            <person name="Harrison R.J."/>
        </authorList>
    </citation>
    <scope>NUCLEOTIDE SEQUENCE</scope>
    <source>
        <strain evidence="2">15-7</strain>
        <strain evidence="3">4032</strain>
    </source>
</reference>
<feature type="compositionally biased region" description="Basic and acidic residues" evidence="1">
    <location>
        <begin position="98"/>
        <end position="113"/>
    </location>
</feature>
<name>A0A8T1KJH1_9STRA</name>
<comment type="caution">
    <text evidence="2">The sequence shown here is derived from an EMBL/GenBank/DDBJ whole genome shotgun (WGS) entry which is preliminary data.</text>
</comment>
<dbReference type="AlphaFoldDB" id="A0A8T1KJH1"/>
<evidence type="ECO:0000313" key="2">
    <source>
        <dbReference type="EMBL" id="KAG2850962.1"/>
    </source>
</evidence>
<evidence type="ECO:0000313" key="3">
    <source>
        <dbReference type="EMBL" id="KAG2902397.1"/>
    </source>
</evidence>
<dbReference type="EMBL" id="RCMG01000642">
    <property type="protein sequence ID" value="KAG2850962.1"/>
    <property type="molecule type" value="Genomic_DNA"/>
</dbReference>
<protein>
    <submittedName>
        <fullName evidence="2">Uncharacterized protein</fullName>
    </submittedName>
</protein>
<evidence type="ECO:0000313" key="4">
    <source>
        <dbReference type="Proteomes" id="UP000735874"/>
    </source>
</evidence>
<dbReference type="EMBL" id="RCMI01000642">
    <property type="protein sequence ID" value="KAG2902397.1"/>
    <property type="molecule type" value="Genomic_DNA"/>
</dbReference>
<sequence length="122" mass="13199">MSRQASIGVSAPRPGSKTPGYSNLLSHTRQKHPDFEAIMVASDTGTIVQDPEFETACVSALRGESESLPAGQRRLLQPFESWNGGDGVRYGYELCGESPEKEQRGVPGPHRDPTAAIYPTNL</sequence>
<gene>
    <name evidence="2" type="ORF">PC113_g16326</name>
    <name evidence="3" type="ORF">PC115_g15602</name>
</gene>
<dbReference type="Proteomes" id="UP000774804">
    <property type="component" value="Unassembled WGS sequence"/>
</dbReference>